<comment type="caution">
    <text evidence="1">The sequence shown here is derived from an EMBL/GenBank/DDBJ whole genome shotgun (WGS) entry which is preliminary data.</text>
</comment>
<evidence type="ECO:0000313" key="2">
    <source>
        <dbReference type="Proteomes" id="UP000264062"/>
    </source>
</evidence>
<organism evidence="1 2">
    <name type="scientific">candidate division WOR-3 bacterium</name>
    <dbReference type="NCBI Taxonomy" id="2052148"/>
    <lineage>
        <taxon>Bacteria</taxon>
        <taxon>Bacteria division WOR-3</taxon>
    </lineage>
</organism>
<dbReference type="Proteomes" id="UP000264062">
    <property type="component" value="Unassembled WGS sequence"/>
</dbReference>
<sequence length="86" mass="9970">MNKKKLNGIIENYIKENVKEFLNVKPIVKEVSTDISEYKKQLKSKAKMRRGKIFSYTFILNEGMFKKVLRISVSDGGEIIKISKSK</sequence>
<accession>A0A350HC80</accession>
<dbReference type="AlphaFoldDB" id="A0A350HC80"/>
<reference evidence="1 2" key="1">
    <citation type="journal article" date="2018" name="Nat. Biotechnol.">
        <title>A standardized bacterial taxonomy based on genome phylogeny substantially revises the tree of life.</title>
        <authorList>
            <person name="Parks D.H."/>
            <person name="Chuvochina M."/>
            <person name="Waite D.W."/>
            <person name="Rinke C."/>
            <person name="Skarshewski A."/>
            <person name="Chaumeil P.A."/>
            <person name="Hugenholtz P."/>
        </authorList>
    </citation>
    <scope>NUCLEOTIDE SEQUENCE [LARGE SCALE GENOMIC DNA]</scope>
    <source>
        <strain evidence="1">UBA9956</strain>
    </source>
</reference>
<protein>
    <submittedName>
        <fullName evidence="1">Uncharacterized protein</fullName>
    </submittedName>
</protein>
<name>A0A350HC80_UNCW3</name>
<gene>
    <name evidence="1" type="ORF">DCW38_08220</name>
</gene>
<dbReference type="EMBL" id="DMZY01000243">
    <property type="protein sequence ID" value="HAV93146.1"/>
    <property type="molecule type" value="Genomic_DNA"/>
</dbReference>
<evidence type="ECO:0000313" key="1">
    <source>
        <dbReference type="EMBL" id="HAV93146.1"/>
    </source>
</evidence>
<proteinExistence type="predicted"/>